<gene>
    <name evidence="2" type="ORF">GCM10009682_44950</name>
</gene>
<evidence type="ECO:0000313" key="3">
    <source>
        <dbReference type="Proteomes" id="UP001500218"/>
    </source>
</evidence>
<keyword evidence="3" id="KW-1185">Reference proteome</keyword>
<evidence type="ECO:0000313" key="2">
    <source>
        <dbReference type="EMBL" id="GAA1819390.1"/>
    </source>
</evidence>
<evidence type="ECO:0000259" key="1">
    <source>
        <dbReference type="PROSITE" id="PS51186"/>
    </source>
</evidence>
<dbReference type="EMBL" id="BAAALT010000164">
    <property type="protein sequence ID" value="GAA1819390.1"/>
    <property type="molecule type" value="Genomic_DNA"/>
</dbReference>
<proteinExistence type="predicted"/>
<dbReference type="Gene3D" id="3.40.630.30">
    <property type="match status" value="1"/>
</dbReference>
<feature type="domain" description="N-acetyltransferase" evidence="1">
    <location>
        <begin position="6"/>
        <end position="164"/>
    </location>
</feature>
<dbReference type="CDD" id="cd04301">
    <property type="entry name" value="NAT_SF"/>
    <property type="match status" value="1"/>
</dbReference>
<dbReference type="InterPro" id="IPR016181">
    <property type="entry name" value="Acyl_CoA_acyltransferase"/>
</dbReference>
<dbReference type="Proteomes" id="UP001500218">
    <property type="component" value="Unassembled WGS sequence"/>
</dbReference>
<dbReference type="InterPro" id="IPR000182">
    <property type="entry name" value="GNAT_dom"/>
</dbReference>
<name>A0ABP4YJ81_9ACTN</name>
<dbReference type="Pfam" id="PF00583">
    <property type="entry name" value="Acetyltransf_1"/>
    <property type="match status" value="1"/>
</dbReference>
<organism evidence="2 3">
    <name type="scientific">Luedemannella flava</name>
    <dbReference type="NCBI Taxonomy" id="349316"/>
    <lineage>
        <taxon>Bacteria</taxon>
        <taxon>Bacillati</taxon>
        <taxon>Actinomycetota</taxon>
        <taxon>Actinomycetes</taxon>
        <taxon>Micromonosporales</taxon>
        <taxon>Micromonosporaceae</taxon>
        <taxon>Luedemannella</taxon>
    </lineage>
</organism>
<sequence>MIIRPATIREATATDWPRIWPFFRAIVAEGETYAYPDDLTSDEARALWLEPPPGHAVVAVDEDGTVLGSAKMGPNRPGRGAHVATASFMVDPAHGGRGVGAALGRYVLDWARTNGYRGMQFNAVVETNTVAVALWQRLGFEIIGTVPEAFHSRSHGYVGLHVMYQRFSGLAG</sequence>
<dbReference type="InterPro" id="IPR052742">
    <property type="entry name" value="Mito_N-acetyltransferase"/>
</dbReference>
<dbReference type="SUPFAM" id="SSF55729">
    <property type="entry name" value="Acyl-CoA N-acyltransferases (Nat)"/>
    <property type="match status" value="1"/>
</dbReference>
<protein>
    <submittedName>
        <fullName evidence="2">GNAT family N-acetyltransferase</fullName>
    </submittedName>
</protein>
<comment type="caution">
    <text evidence="2">The sequence shown here is derived from an EMBL/GenBank/DDBJ whole genome shotgun (WGS) entry which is preliminary data.</text>
</comment>
<dbReference type="PANTHER" id="PTHR43138:SF1">
    <property type="entry name" value="N-ACETYLTRANSFERASE ACA1"/>
    <property type="match status" value="1"/>
</dbReference>
<accession>A0ABP4YJ81</accession>
<dbReference type="PANTHER" id="PTHR43138">
    <property type="entry name" value="ACETYLTRANSFERASE, GNAT FAMILY"/>
    <property type="match status" value="1"/>
</dbReference>
<reference evidence="3" key="1">
    <citation type="journal article" date="2019" name="Int. J. Syst. Evol. Microbiol.">
        <title>The Global Catalogue of Microorganisms (GCM) 10K type strain sequencing project: providing services to taxonomists for standard genome sequencing and annotation.</title>
        <authorList>
            <consortium name="The Broad Institute Genomics Platform"/>
            <consortium name="The Broad Institute Genome Sequencing Center for Infectious Disease"/>
            <person name="Wu L."/>
            <person name="Ma J."/>
        </authorList>
    </citation>
    <scope>NUCLEOTIDE SEQUENCE [LARGE SCALE GENOMIC DNA]</scope>
    <source>
        <strain evidence="3">JCM 13250</strain>
    </source>
</reference>
<dbReference type="PROSITE" id="PS51186">
    <property type="entry name" value="GNAT"/>
    <property type="match status" value="1"/>
</dbReference>